<keyword evidence="1" id="KW-0472">Membrane</keyword>
<protein>
    <recommendedName>
        <fullName evidence="4">Mechanosensitive ion channel protein MscL</fullName>
    </recommendedName>
</protein>
<keyword evidence="1" id="KW-0812">Transmembrane</keyword>
<sequence>MFSLFKRPFEKETLESWSKMCDDVAKVAILAEPVVIWGNADILIKVINGVLLLIAIYIFLNLGRKLKQAKLKLEEE</sequence>
<organism evidence="2 3">
    <name type="scientific">Muribacter muris</name>
    <dbReference type="NCBI Taxonomy" id="67855"/>
    <lineage>
        <taxon>Bacteria</taxon>
        <taxon>Pseudomonadati</taxon>
        <taxon>Pseudomonadota</taxon>
        <taxon>Gammaproteobacteria</taxon>
        <taxon>Pasteurellales</taxon>
        <taxon>Pasteurellaceae</taxon>
        <taxon>Muribacter</taxon>
    </lineage>
</organism>
<evidence type="ECO:0000256" key="1">
    <source>
        <dbReference type="SAM" id="Phobius"/>
    </source>
</evidence>
<proteinExistence type="predicted"/>
<gene>
    <name evidence="2" type="ORF">E4T80_11895</name>
</gene>
<dbReference type="RefSeq" id="WP_135058624.1">
    <property type="nucleotide sequence ID" value="NZ_JADGLC010000038.1"/>
</dbReference>
<dbReference type="AlphaFoldDB" id="A0A4Y9JT55"/>
<evidence type="ECO:0000313" key="2">
    <source>
        <dbReference type="EMBL" id="TFV07687.1"/>
    </source>
</evidence>
<dbReference type="EMBL" id="SPPA01000038">
    <property type="protein sequence ID" value="TFV07687.1"/>
    <property type="molecule type" value="Genomic_DNA"/>
</dbReference>
<feature type="transmembrane region" description="Helical" evidence="1">
    <location>
        <begin position="42"/>
        <end position="62"/>
    </location>
</feature>
<accession>A0A4Y9JT55</accession>
<dbReference type="OrthoDB" id="5690589at2"/>
<evidence type="ECO:0008006" key="4">
    <source>
        <dbReference type="Google" id="ProtNLM"/>
    </source>
</evidence>
<name>A0A4Y9JT55_9PAST</name>
<reference evidence="2 3" key="1">
    <citation type="submission" date="2019-03" db="EMBL/GenBank/DDBJ databases">
        <title>Diversity of the mouse oral microbiome.</title>
        <authorList>
            <person name="Joseph S."/>
            <person name="Aduse-Opoku J."/>
            <person name="Curtis M."/>
            <person name="Wade W."/>
            <person name="Hashim A."/>
        </authorList>
    </citation>
    <scope>NUCLEOTIDE SEQUENCE [LARGE SCALE GENOMIC DNA]</scope>
    <source>
        <strain evidence="2 3">WT12</strain>
    </source>
</reference>
<comment type="caution">
    <text evidence="2">The sequence shown here is derived from an EMBL/GenBank/DDBJ whole genome shotgun (WGS) entry which is preliminary data.</text>
</comment>
<dbReference type="Proteomes" id="UP000297396">
    <property type="component" value="Unassembled WGS sequence"/>
</dbReference>
<evidence type="ECO:0000313" key="3">
    <source>
        <dbReference type="Proteomes" id="UP000297396"/>
    </source>
</evidence>
<keyword evidence="1" id="KW-1133">Transmembrane helix</keyword>